<sequence length="134" mass="15487">DDQFDAILEDGATMFGFESLYKAVEDGELRFNELGMFEDPLVAEMSGNPKQIKKRLEDNRALYEELSFEVEHFGDQLQDRLKSFGEKFINENFSETGAWKDVEFEAFLQEKKRNAQQQLVLEEEQASEGMTITA</sequence>
<organism evidence="1 2">
    <name type="scientific">Vibrio anguillarum</name>
    <name type="common">Listonella anguillarum</name>
    <dbReference type="NCBI Taxonomy" id="55601"/>
    <lineage>
        <taxon>Bacteria</taxon>
        <taxon>Pseudomonadati</taxon>
        <taxon>Pseudomonadota</taxon>
        <taxon>Gammaproteobacteria</taxon>
        <taxon>Vibrionales</taxon>
        <taxon>Vibrionaceae</taxon>
        <taxon>Vibrio</taxon>
    </lineage>
</organism>
<reference evidence="1" key="1">
    <citation type="journal article" date="2021" name="PeerJ">
        <title>Analysis of 44 Vibrio anguillarum genomes reveals high genetic diversity.</title>
        <authorList>
            <person name="Hansen M.J."/>
            <person name="Dalsgaard I."/>
        </authorList>
    </citation>
    <scope>NUCLEOTIDE SEQUENCE</scope>
    <source>
        <strain evidence="1">850617-1/1</strain>
    </source>
</reference>
<accession>A0AAW4BJX2</accession>
<evidence type="ECO:0000313" key="2">
    <source>
        <dbReference type="Proteomes" id="UP000786185"/>
    </source>
</evidence>
<name>A0AAW4BJX2_VIBAN</name>
<feature type="non-terminal residue" evidence="1">
    <location>
        <position position="1"/>
    </location>
</feature>
<evidence type="ECO:0000313" key="1">
    <source>
        <dbReference type="EMBL" id="MBF4438320.1"/>
    </source>
</evidence>
<feature type="non-terminal residue" evidence="1">
    <location>
        <position position="134"/>
    </location>
</feature>
<comment type="caution">
    <text evidence="1">The sequence shown here is derived from an EMBL/GenBank/DDBJ whole genome shotgun (WGS) entry which is preliminary data.</text>
</comment>
<proteinExistence type="predicted"/>
<dbReference type="AlphaFoldDB" id="A0AAW4BJX2"/>
<protein>
    <submittedName>
        <fullName evidence="1">Uncharacterized protein</fullName>
    </submittedName>
</protein>
<dbReference type="Proteomes" id="UP000786185">
    <property type="component" value="Unassembled WGS sequence"/>
</dbReference>
<dbReference type="EMBL" id="SCLC01001947">
    <property type="protein sequence ID" value="MBF4438320.1"/>
    <property type="molecule type" value="Genomic_DNA"/>
</dbReference>
<gene>
    <name evidence="1" type="ORF">ERJ77_28305</name>
</gene>